<dbReference type="EMBL" id="CP009249">
    <property type="protein sequence ID" value="APT93235.1"/>
    <property type="molecule type" value="Genomic_DNA"/>
</dbReference>
<gene>
    <name evidence="5" type="ORF">CPHO_10410</name>
</gene>
<dbReference type="AlphaFoldDB" id="A0A1L7D543"/>
<feature type="region of interest" description="Disordered" evidence="1">
    <location>
        <begin position="807"/>
        <end position="834"/>
    </location>
</feature>
<accession>A0A1L7D543</accession>
<keyword evidence="2" id="KW-0812">Transmembrane</keyword>
<keyword evidence="6" id="KW-1185">Reference proteome</keyword>
<name>A0A1L7D543_9CORY</name>
<evidence type="ECO:0000256" key="3">
    <source>
        <dbReference type="SAM" id="SignalP"/>
    </source>
</evidence>
<protein>
    <recommendedName>
        <fullName evidence="4">Bacterial Ig-like domain-containing protein</fullName>
    </recommendedName>
</protein>
<proteinExistence type="predicted"/>
<feature type="domain" description="Bacterial Ig-like" evidence="4">
    <location>
        <begin position="411"/>
        <end position="493"/>
    </location>
</feature>
<feature type="chain" id="PRO_5039450344" description="Bacterial Ig-like domain-containing protein" evidence="3">
    <location>
        <begin position="26"/>
        <end position="883"/>
    </location>
</feature>
<dbReference type="InterPro" id="IPR013783">
    <property type="entry name" value="Ig-like_fold"/>
</dbReference>
<dbReference type="InterPro" id="IPR032109">
    <property type="entry name" value="Big_3_5"/>
</dbReference>
<evidence type="ECO:0000256" key="1">
    <source>
        <dbReference type="SAM" id="MobiDB-lite"/>
    </source>
</evidence>
<dbReference type="Gene3D" id="2.60.40.10">
    <property type="entry name" value="Immunoglobulins"/>
    <property type="match status" value="1"/>
</dbReference>
<organism evidence="5 6">
    <name type="scientific">Corynebacterium phocae</name>
    <dbReference type="NCBI Taxonomy" id="161895"/>
    <lineage>
        <taxon>Bacteria</taxon>
        <taxon>Bacillati</taxon>
        <taxon>Actinomycetota</taxon>
        <taxon>Actinomycetes</taxon>
        <taxon>Mycobacteriales</taxon>
        <taxon>Corynebacteriaceae</taxon>
        <taxon>Corynebacterium</taxon>
    </lineage>
</organism>
<dbReference type="GO" id="GO:0005975">
    <property type="term" value="P:carbohydrate metabolic process"/>
    <property type="evidence" value="ECO:0007669"/>
    <property type="project" value="UniProtKB-ARBA"/>
</dbReference>
<keyword evidence="2" id="KW-1133">Transmembrane helix</keyword>
<feature type="signal peptide" evidence="3">
    <location>
        <begin position="1"/>
        <end position="25"/>
    </location>
</feature>
<dbReference type="STRING" id="161895.CPHO_10410"/>
<reference evidence="5 6" key="1">
    <citation type="submission" date="2014-08" db="EMBL/GenBank/DDBJ databases">
        <title>Complete genome sequence of Corynebacterium phocae M408/89/1(T)(=DSM 44612(T)), isolated from the common seal (Phoca vitulina).</title>
        <authorList>
            <person name="Ruckert C."/>
            <person name="Albersmeier A."/>
            <person name="Winkler A."/>
            <person name="Kalinowski J."/>
        </authorList>
    </citation>
    <scope>NUCLEOTIDE SEQUENCE [LARGE SCALE GENOMIC DNA]</scope>
    <source>
        <strain evidence="5 6">M408/89/1</strain>
    </source>
</reference>
<keyword evidence="2" id="KW-0472">Membrane</keyword>
<dbReference type="OrthoDB" id="4483200at2"/>
<evidence type="ECO:0000313" key="6">
    <source>
        <dbReference type="Proteomes" id="UP000185491"/>
    </source>
</evidence>
<keyword evidence="3" id="KW-0732">Signal</keyword>
<evidence type="ECO:0000259" key="4">
    <source>
        <dbReference type="Pfam" id="PF16640"/>
    </source>
</evidence>
<dbReference type="RefSeq" id="WP_075735585.1">
    <property type="nucleotide sequence ID" value="NZ_CP009249.1"/>
</dbReference>
<dbReference type="Proteomes" id="UP000185491">
    <property type="component" value="Chromosome"/>
</dbReference>
<evidence type="ECO:0000256" key="2">
    <source>
        <dbReference type="SAM" id="Phobius"/>
    </source>
</evidence>
<dbReference type="KEGG" id="cpho:CPHO_10410"/>
<feature type="transmembrane region" description="Helical" evidence="2">
    <location>
        <begin position="842"/>
        <end position="864"/>
    </location>
</feature>
<dbReference type="Pfam" id="PF16640">
    <property type="entry name" value="Big_3_5"/>
    <property type="match status" value="1"/>
</dbReference>
<evidence type="ECO:0000313" key="5">
    <source>
        <dbReference type="EMBL" id="APT93235.1"/>
    </source>
</evidence>
<sequence>MNKTLNRKALAATTVLALGSATLVAPQGTGFAPEAKAQLICASPSAPLGGASAQGTLTSAGQWKQNVVASTDRAEVFPGDTFIYRVQLGSTYSWTSFGRLAVNLPEGMSVVKTTNPYSDYCGFSDLTNSAYPEYQGDKTGVWSVASNTALVGNKEFRQVDFHIKVAEDATVPSTHSLGLGLQVGPTIGAKQSAENPNFGPTIRVNPRQASLELSGDRVISTSGEATIEARLNPAQAQGRVFFSIAGRDEEVPVDVVNGKAVWRTPSPDGQNFTVKARYVSTNGFGETDVQSLPVEVTATQTTVTLDHPARVEAESPAILSARLAPPNARGSITFTWTTHNGSKTQSRTVRPDELGNAAIEVEFPTQGVEKLSAQFIPDPDSPVAASPVRYSEINVGQVGGAQSKQSHVTLTAPTSGIPDSPLELQAQVTPSDARGQVEFYIGDTQLGTAPVINGQASQTWTPTATGNMAVKAKFVPESAHLPSESQATYVTITPERSVIQSLKVDSQATLFKPVRVTAVVQQADAEGVVRFYMGRNPSSDPQPSEDKADKTIIDVPVVDTVASTTSAVFAQTGESVPVYAVFIPKEGSKYARSEAKVAHSKVTVPQAKAPKSGAVSFDNISVSLESEDRVYRAGDQIQVRVHLENHESIMNGFTYVNEVGLYAPKGFEFISVGGTDVSGTVKAQESLVDKNNTRYTGFRLTKSNVPSNAFPDSGYRDFTVTYRVTDAAVTGTPSKFEVAVNLYGGGDASKEGEVTWVGKTIQAISNVAGSFAGDIWGKLIKSAGTGIGGFIKGRKRTNLGPRTAESMPVTVAGTSGTGNPNPPIDKIEEEPGSSDMPEWQQFLIAVVSSFAAIGLIAAALFSFIRNPDFIKQFNLPPLPKLPF</sequence>